<accession>A0A059A6G6</accession>
<dbReference type="Gramene" id="KCW49408">
    <property type="protein sequence ID" value="KCW49408"/>
    <property type="gene ID" value="EUGRSUZ_K02949"/>
</dbReference>
<evidence type="ECO:0000313" key="2">
    <source>
        <dbReference type="EMBL" id="KCW49408.1"/>
    </source>
</evidence>
<proteinExistence type="predicted"/>
<gene>
    <name evidence="2" type="ORF">EUGRSUZ_K02949</name>
</gene>
<dbReference type="EMBL" id="KK198763">
    <property type="protein sequence ID" value="KCW49408.1"/>
    <property type="molecule type" value="Genomic_DNA"/>
</dbReference>
<organism evidence="2">
    <name type="scientific">Eucalyptus grandis</name>
    <name type="common">Flooded gum</name>
    <dbReference type="NCBI Taxonomy" id="71139"/>
    <lineage>
        <taxon>Eukaryota</taxon>
        <taxon>Viridiplantae</taxon>
        <taxon>Streptophyta</taxon>
        <taxon>Embryophyta</taxon>
        <taxon>Tracheophyta</taxon>
        <taxon>Spermatophyta</taxon>
        <taxon>Magnoliopsida</taxon>
        <taxon>eudicotyledons</taxon>
        <taxon>Gunneridae</taxon>
        <taxon>Pentapetalae</taxon>
        <taxon>rosids</taxon>
        <taxon>malvids</taxon>
        <taxon>Myrtales</taxon>
        <taxon>Myrtaceae</taxon>
        <taxon>Myrtoideae</taxon>
        <taxon>Eucalypteae</taxon>
        <taxon>Eucalyptus</taxon>
    </lineage>
</organism>
<sequence>MIGPFSPTNNIALMSYVCYAILNIYRMPPLTEKRTRIGSWETTRTTTEPLDHARGTSPLSSSTAIIAAEIEEKEEEAEN</sequence>
<name>A0A059A6G6_EUCGR</name>
<feature type="region of interest" description="Disordered" evidence="1">
    <location>
        <begin position="36"/>
        <end position="63"/>
    </location>
</feature>
<dbReference type="AlphaFoldDB" id="A0A059A6G6"/>
<protein>
    <submittedName>
        <fullName evidence="2">Uncharacterized protein</fullName>
    </submittedName>
</protein>
<reference evidence="2" key="1">
    <citation type="submission" date="2013-07" db="EMBL/GenBank/DDBJ databases">
        <title>The genome of Eucalyptus grandis.</title>
        <authorList>
            <person name="Schmutz J."/>
            <person name="Hayes R."/>
            <person name="Myburg A."/>
            <person name="Tuskan G."/>
            <person name="Grattapaglia D."/>
            <person name="Rokhsar D.S."/>
        </authorList>
    </citation>
    <scope>NUCLEOTIDE SEQUENCE</scope>
    <source>
        <tissue evidence="2">Leaf extractions</tissue>
    </source>
</reference>
<evidence type="ECO:0000256" key="1">
    <source>
        <dbReference type="SAM" id="MobiDB-lite"/>
    </source>
</evidence>
<dbReference type="InParanoid" id="A0A059A6G6"/>